<organism evidence="2 3">
    <name type="scientific">Psylliodes chrysocephalus</name>
    <dbReference type="NCBI Taxonomy" id="3402493"/>
    <lineage>
        <taxon>Eukaryota</taxon>
        <taxon>Metazoa</taxon>
        <taxon>Ecdysozoa</taxon>
        <taxon>Arthropoda</taxon>
        <taxon>Hexapoda</taxon>
        <taxon>Insecta</taxon>
        <taxon>Pterygota</taxon>
        <taxon>Neoptera</taxon>
        <taxon>Endopterygota</taxon>
        <taxon>Coleoptera</taxon>
        <taxon>Polyphaga</taxon>
        <taxon>Cucujiformia</taxon>
        <taxon>Chrysomeloidea</taxon>
        <taxon>Chrysomelidae</taxon>
        <taxon>Galerucinae</taxon>
        <taxon>Alticini</taxon>
        <taxon>Psylliodes</taxon>
    </lineage>
</organism>
<dbReference type="Proteomes" id="UP001153636">
    <property type="component" value="Chromosome 21"/>
</dbReference>
<feature type="compositionally biased region" description="Low complexity" evidence="1">
    <location>
        <begin position="125"/>
        <end position="136"/>
    </location>
</feature>
<name>A0A9P0CWZ2_9CUCU</name>
<proteinExistence type="predicted"/>
<dbReference type="AlphaFoldDB" id="A0A9P0CWZ2"/>
<feature type="compositionally biased region" description="Basic and acidic residues" evidence="1">
    <location>
        <begin position="141"/>
        <end position="153"/>
    </location>
</feature>
<keyword evidence="3" id="KW-1185">Reference proteome</keyword>
<evidence type="ECO:0000313" key="2">
    <source>
        <dbReference type="EMBL" id="CAH1107380.1"/>
    </source>
</evidence>
<sequence>MFTRNSRNNRILQLCFQSAGIEGCSNHSDPGESTDISTNVTNLNNGTLFSELSKKENKATTFPQATSELIPTENGLNIDTYVKEVTVLASNLQDEYHSEDSDIKNFFEDSGSEYQPSEKEDTESENISNMSNESTSCDGEDPNRQRPTQKETDNIPTDSNLDGRKGNKRKSKGQGNPKLWKRSKQAELRLHGKTYTGFKKDKSGVYKQNTSKEMRRIGNKCIGHHQKLAKSGKGGPRQGFQCSDISDVQREYLFEEFWKLNSWEAKKSFVVQDTGHSPTVKRRTTGDPSVSRRSKNVVYFLKDEDGAKQNVCKAFFLGTLGYETKNDRFVKDVLNKSKNAGLTPNPNKRAIDRFSQNSKVEIQILQPLPTNGLAIEEINLHEMTRNVNNLSTNTINEEISSQDNLNKNLRKPMLLLVSLTDDIHGNKLPTNKQVLKLLFYYTKNMKTTVYDGCKITIEKVKKFWIFAGVFTLDKRCIQKLEKLHGEYKNVHKNAGVLSNQKKEQEFSIKLEMLFDIAHSRVLKMVSNNSKKFLIDQRSERKFNLNFSANQQGNEIELFEKQVDNRPFEVLTSDNPLVVNDNHSIEVLTSENIKTASCSREYQSNDADLSRENSDNYLLLSLTSTSEAMSSGEALTLSLPPSPSQRSEFEPGGRYYDRKNERGTINIMTENVVATLDNCIVSYRNSVPIISAIAEALEFDTNNLILNKTSFNEQRKKIREQKALKIQKLFGDVQLTAAVLHWDGKLIPDTVSCKQVDRVPILISNNGVEKLLSVPGLPDGKGKTLAEEIYSVLNNLSLTESIKALCCDTTASNLGCNNGAAVLLEQMLETDLLWLPCRHHIYELTLTSVFTLKLPGTTGPNVPLFKKFQSCWNAIDKKKFKDGLDGNKIHKKIINQVDEIDLNIKNLLDTVLPRDDYKELLELSRIFLGTVDRHNVNFYKPGAFHHARWMSKAIYSLKIYIFRDAFELSQEEEKSLLDLCLFVVFIYVRFWYTAPLAVVAPNQDLQFLKAVYAYKTIDKCLSEAVLKKIKNHLWYLSPEVVAFSFFDENVSHHIKRKMVKAFFLELEVQTWNENIDYLRGLEIAKNIKVVNDVAERAVQLTQEYINGLAKDENQKQYLLQVIKEYENEFPNATKECLTKKLKTQ</sequence>
<reference evidence="2" key="1">
    <citation type="submission" date="2022-01" db="EMBL/GenBank/DDBJ databases">
        <authorList>
            <person name="King R."/>
        </authorList>
    </citation>
    <scope>NUCLEOTIDE SEQUENCE</scope>
</reference>
<accession>A0A9P0CWZ2</accession>
<dbReference type="PANTHER" id="PTHR46113:SF1">
    <property type="entry name" value="PEPTIDASE M17 LEUCYL AMINOPEPTIDASE N-TERMINAL DOMAIN-CONTAINING PROTEIN"/>
    <property type="match status" value="1"/>
</dbReference>
<evidence type="ECO:0000313" key="3">
    <source>
        <dbReference type="Proteomes" id="UP001153636"/>
    </source>
</evidence>
<gene>
    <name evidence="2" type="ORF">PSYICH_LOCUS8080</name>
</gene>
<evidence type="ECO:0000256" key="1">
    <source>
        <dbReference type="SAM" id="MobiDB-lite"/>
    </source>
</evidence>
<dbReference type="OrthoDB" id="8023920at2759"/>
<dbReference type="PANTHER" id="PTHR46113">
    <property type="entry name" value="SNAC DOMAIN-CONTAINING PROTEIN"/>
    <property type="match status" value="1"/>
</dbReference>
<protein>
    <submittedName>
        <fullName evidence="2">Uncharacterized protein</fullName>
    </submittedName>
</protein>
<dbReference type="EMBL" id="OV651833">
    <property type="protein sequence ID" value="CAH1107380.1"/>
    <property type="molecule type" value="Genomic_DNA"/>
</dbReference>
<feature type="region of interest" description="Disordered" evidence="1">
    <location>
        <begin position="106"/>
        <end position="186"/>
    </location>
</feature>